<keyword evidence="2" id="KW-1185">Reference proteome</keyword>
<name>A0ACD5ZTR7_AVESA</name>
<evidence type="ECO:0000313" key="1">
    <source>
        <dbReference type="EnsemblPlants" id="AVESA.00010b.r2.7AG1205800.1.CDS.1"/>
    </source>
</evidence>
<protein>
    <submittedName>
        <fullName evidence="1">Uncharacterized protein</fullName>
    </submittedName>
</protein>
<dbReference type="EnsemblPlants" id="AVESA.00010b.r2.7AG1205800.1">
    <property type="protein sequence ID" value="AVESA.00010b.r2.7AG1205800.1.CDS.1"/>
    <property type="gene ID" value="AVESA.00010b.r2.7AG1205800"/>
</dbReference>
<sequence>MDLGEGTGIHREFAADVLANILMRLPPNTRRLLRLVCRHWRDVVGTRTATNLRSRAKTLVAATGYAYVVDDLSAVDVGTGRSSSRRELWTGINTADAYEYKYMNIVGTCNGLICLCDAGGDITVANPVTGEALAIPPLPLPAPIKIHSRSWHESYSFSYLPTARRYKLVHVPCWVSGHLFDRVQVITLGEASWRDVPAEPSVRSYTGYGVVAVDGWVYWAASSEHIERVMSFNLENERVAPIISLPSVLSDWKDTDGWHLAEVHERLGIVASRARSTEVWVMEQGEWSRWYTMRLSTPPQGPHRCLTWPLFVHGEHVLAWEPGLYGEGSVLYRHTLILLGNRAGRGPFGVASTRLGLVHVGIVSPFCL</sequence>
<reference evidence="1" key="2">
    <citation type="submission" date="2025-09" db="UniProtKB">
        <authorList>
            <consortium name="EnsemblPlants"/>
        </authorList>
    </citation>
    <scope>IDENTIFICATION</scope>
</reference>
<organism evidence="1 2">
    <name type="scientific">Avena sativa</name>
    <name type="common">Oat</name>
    <dbReference type="NCBI Taxonomy" id="4498"/>
    <lineage>
        <taxon>Eukaryota</taxon>
        <taxon>Viridiplantae</taxon>
        <taxon>Streptophyta</taxon>
        <taxon>Embryophyta</taxon>
        <taxon>Tracheophyta</taxon>
        <taxon>Spermatophyta</taxon>
        <taxon>Magnoliopsida</taxon>
        <taxon>Liliopsida</taxon>
        <taxon>Poales</taxon>
        <taxon>Poaceae</taxon>
        <taxon>BOP clade</taxon>
        <taxon>Pooideae</taxon>
        <taxon>Poodae</taxon>
        <taxon>Poeae</taxon>
        <taxon>Poeae Chloroplast Group 1 (Aveneae type)</taxon>
        <taxon>Aveninae</taxon>
        <taxon>Avena</taxon>
    </lineage>
</organism>
<reference evidence="1" key="1">
    <citation type="submission" date="2021-05" db="EMBL/GenBank/DDBJ databases">
        <authorList>
            <person name="Scholz U."/>
            <person name="Mascher M."/>
            <person name="Fiebig A."/>
        </authorList>
    </citation>
    <scope>NUCLEOTIDE SEQUENCE [LARGE SCALE GENOMIC DNA]</scope>
</reference>
<dbReference type="Proteomes" id="UP001732700">
    <property type="component" value="Chromosome 7A"/>
</dbReference>
<accession>A0ACD5ZTR7</accession>
<evidence type="ECO:0000313" key="2">
    <source>
        <dbReference type="Proteomes" id="UP001732700"/>
    </source>
</evidence>
<proteinExistence type="predicted"/>